<dbReference type="PROSITE" id="PS00956">
    <property type="entry name" value="HYDROPHOBIN"/>
    <property type="match status" value="1"/>
</dbReference>
<comment type="subunit">
    <text evidence="7">Self-assembles to form functional amyloid fibrils called rodlets. Self-assembly into fibrillar rodlets occurs spontaneously at hydrophobic:hydrophilic interfaces and the rodlets further associate laterally to form amphipathic monolayers.</text>
</comment>
<dbReference type="GO" id="GO:0005199">
    <property type="term" value="F:structural constituent of cell wall"/>
    <property type="evidence" value="ECO:0007669"/>
    <property type="project" value="InterPro"/>
</dbReference>
<reference evidence="9" key="1">
    <citation type="submission" date="2017-02" db="EMBL/GenBank/DDBJ databases">
        <authorList>
            <person name="Peterson S.W."/>
        </authorList>
    </citation>
    <scope>NUCLEOTIDE SEQUENCE</scope>
    <source>
        <strain evidence="9">ACCC 50657</strain>
    </source>
</reference>
<dbReference type="Pfam" id="PF01185">
    <property type="entry name" value="Hydrophobin"/>
    <property type="match status" value="1"/>
</dbReference>
<sequence length="108" mass="11176">MFFQTTIVAALASLAVATPLALRTDSRCNTESVKCCNKSEDAETFKKSALAALIPIEIGDITGKVYSQCSPIVGLIGGSSCSAQTVCCDNAKFNGLVNIGCTPINVAL</sequence>
<evidence type="ECO:0000256" key="8">
    <source>
        <dbReference type="RuleBase" id="RU365009"/>
    </source>
</evidence>
<keyword evidence="5 8" id="KW-0732">Signal</keyword>
<dbReference type="SMART" id="SM00075">
    <property type="entry name" value="HYDRO"/>
    <property type="match status" value="1"/>
</dbReference>
<feature type="signal peptide" evidence="8">
    <location>
        <begin position="1"/>
        <end position="17"/>
    </location>
</feature>
<evidence type="ECO:0000256" key="5">
    <source>
        <dbReference type="ARBA" id="ARBA00022729"/>
    </source>
</evidence>
<comment type="similarity">
    <text evidence="2 8">Belongs to the fungal hydrophobin family.</text>
</comment>
<feature type="chain" id="PRO_5015018885" description="Hydrophobin" evidence="8">
    <location>
        <begin position="18"/>
        <end position="108"/>
    </location>
</feature>
<evidence type="ECO:0000256" key="7">
    <source>
        <dbReference type="ARBA" id="ARBA00093546"/>
    </source>
</evidence>
<dbReference type="EMBL" id="KY646147">
    <property type="protein sequence ID" value="ARI71557.1"/>
    <property type="molecule type" value="mRNA"/>
</dbReference>
<comment type="subcellular location">
    <subcellularLocation>
        <location evidence="1 8">Secreted</location>
        <location evidence="1 8">Cell wall</location>
    </subcellularLocation>
</comment>
<dbReference type="InterPro" id="IPR001338">
    <property type="entry name" value="Class_I_Hydrophobin"/>
</dbReference>
<evidence type="ECO:0000256" key="1">
    <source>
        <dbReference type="ARBA" id="ARBA00004191"/>
    </source>
</evidence>
<reference evidence="10" key="2">
    <citation type="submission" date="2017-04" db="EMBL/GenBank/DDBJ databases">
        <authorList>
            <person name="Afonso C.L."/>
            <person name="Miller P.J."/>
            <person name="Scott M.A."/>
            <person name="Spackman E."/>
            <person name="Goraichik I."/>
            <person name="Dimitrov K.M."/>
            <person name="Suarez D.L."/>
            <person name="Swayne D.E."/>
        </authorList>
    </citation>
    <scope>NUCLEOTIDE SEQUENCE</scope>
</reference>
<keyword evidence="6 8" id="KW-1015">Disulfide bond</keyword>
<accession>A0A1W5ZMU2</accession>
<keyword evidence="4 8" id="KW-0964">Secreted</keyword>
<dbReference type="AlphaFoldDB" id="A0A1W5ZMU2"/>
<keyword evidence="3 8" id="KW-0134">Cell wall</keyword>
<organism evidence="9">
    <name type="scientific">Pleurotus tuber-regium</name>
    <name type="common">King tuber oyster mushroom</name>
    <name type="synonym">Lentinus tuber-regium</name>
    <dbReference type="NCBI Taxonomy" id="716892"/>
    <lineage>
        <taxon>Eukaryota</taxon>
        <taxon>Fungi</taxon>
        <taxon>Dikarya</taxon>
        <taxon>Basidiomycota</taxon>
        <taxon>Agaricomycotina</taxon>
        <taxon>Agaricomycetes</taxon>
        <taxon>Agaricomycetidae</taxon>
        <taxon>Agaricales</taxon>
        <taxon>Pleurotineae</taxon>
        <taxon>Pleurotaceae</taxon>
        <taxon>Pleurotus</taxon>
    </lineage>
</organism>
<dbReference type="GO" id="GO:0009277">
    <property type="term" value="C:fungal-type cell wall"/>
    <property type="evidence" value="ECO:0007669"/>
    <property type="project" value="InterPro"/>
</dbReference>
<evidence type="ECO:0000313" key="9">
    <source>
        <dbReference type="EMBL" id="ARI71557.1"/>
    </source>
</evidence>
<name>A0A1W5ZMU2_PLETG</name>
<protein>
    <recommendedName>
        <fullName evidence="8">Hydrophobin</fullName>
    </recommendedName>
</protein>
<evidence type="ECO:0000256" key="3">
    <source>
        <dbReference type="ARBA" id="ARBA00022512"/>
    </source>
</evidence>
<dbReference type="EMBL" id="KY983590">
    <property type="protein sequence ID" value="ARX73827.1"/>
    <property type="molecule type" value="Genomic_DNA"/>
</dbReference>
<proteinExistence type="evidence at transcript level"/>
<dbReference type="CDD" id="cd23507">
    <property type="entry name" value="hydrophobin_I"/>
    <property type="match status" value="1"/>
</dbReference>
<evidence type="ECO:0000313" key="10">
    <source>
        <dbReference type="EMBL" id="ARX73827.1"/>
    </source>
</evidence>
<evidence type="ECO:0000256" key="4">
    <source>
        <dbReference type="ARBA" id="ARBA00022525"/>
    </source>
</evidence>
<dbReference type="InterPro" id="IPR019778">
    <property type="entry name" value="Class_I_Hydrophobin_CS"/>
</dbReference>
<dbReference type="SMR" id="A0A1W5ZMU2"/>
<evidence type="ECO:0000256" key="2">
    <source>
        <dbReference type="ARBA" id="ARBA00010446"/>
    </source>
</evidence>
<evidence type="ECO:0000256" key="6">
    <source>
        <dbReference type="ARBA" id="ARBA00023157"/>
    </source>
</evidence>